<dbReference type="Proteomes" id="UP001241472">
    <property type="component" value="Unassembled WGS sequence"/>
</dbReference>
<accession>A0ABT9Q257</accession>
<reference evidence="1 2" key="1">
    <citation type="submission" date="2023-07" db="EMBL/GenBank/DDBJ databases">
        <title>Sorghum-associated microbial communities from plants grown in Nebraska, USA.</title>
        <authorList>
            <person name="Schachtman D."/>
        </authorList>
    </citation>
    <scope>NUCLEOTIDE SEQUENCE [LARGE SCALE GENOMIC DNA]</scope>
    <source>
        <strain evidence="1 2">DS1307</strain>
    </source>
</reference>
<evidence type="ECO:0000313" key="1">
    <source>
        <dbReference type="EMBL" id="MDP9840393.1"/>
    </source>
</evidence>
<dbReference type="EMBL" id="JAUSRF010000026">
    <property type="protein sequence ID" value="MDP9840393.1"/>
    <property type="molecule type" value="Genomic_DNA"/>
</dbReference>
<sequence length="43" mass="4873">MSHDGKIIRARAFVSGRRQFFHIRNTCRLGRECGSINGVDPNV</sequence>
<evidence type="ECO:0000313" key="2">
    <source>
        <dbReference type="Proteomes" id="UP001241472"/>
    </source>
</evidence>
<name>A0ABT9Q257_9HYPH</name>
<keyword evidence="2" id="KW-1185">Reference proteome</keyword>
<protein>
    <submittedName>
        <fullName evidence="1">Uncharacterized protein</fullName>
    </submittedName>
</protein>
<proteinExistence type="predicted"/>
<comment type="caution">
    <text evidence="1">The sequence shown here is derived from an EMBL/GenBank/DDBJ whole genome shotgun (WGS) entry which is preliminary data.</text>
</comment>
<gene>
    <name evidence="1" type="ORF">J2T09_005180</name>
</gene>
<organism evidence="1 2">
    <name type="scientific">Neorhizobium huautlense</name>
    <dbReference type="NCBI Taxonomy" id="67774"/>
    <lineage>
        <taxon>Bacteria</taxon>
        <taxon>Pseudomonadati</taxon>
        <taxon>Pseudomonadota</taxon>
        <taxon>Alphaproteobacteria</taxon>
        <taxon>Hyphomicrobiales</taxon>
        <taxon>Rhizobiaceae</taxon>
        <taxon>Rhizobium/Agrobacterium group</taxon>
        <taxon>Neorhizobium</taxon>
    </lineage>
</organism>